<comment type="caution">
    <text evidence="1">The sequence shown here is derived from an EMBL/GenBank/DDBJ whole genome shotgun (WGS) entry which is preliminary data.</text>
</comment>
<evidence type="ECO:0000313" key="2">
    <source>
        <dbReference type="Proteomes" id="UP000789390"/>
    </source>
</evidence>
<dbReference type="Proteomes" id="UP000789390">
    <property type="component" value="Unassembled WGS sequence"/>
</dbReference>
<protein>
    <submittedName>
        <fullName evidence="1">Uncharacterized protein</fullName>
    </submittedName>
</protein>
<dbReference type="OrthoDB" id="6376484at2759"/>
<gene>
    <name evidence="1" type="ORF">DGAL_LOCUS4105</name>
</gene>
<accession>A0A8J2RFE6</accession>
<dbReference type="EMBL" id="CAKKLH010000067">
    <property type="protein sequence ID" value="CAH0101765.1"/>
    <property type="molecule type" value="Genomic_DNA"/>
</dbReference>
<evidence type="ECO:0000313" key="1">
    <source>
        <dbReference type="EMBL" id="CAH0101765.1"/>
    </source>
</evidence>
<organism evidence="1 2">
    <name type="scientific">Daphnia galeata</name>
    <dbReference type="NCBI Taxonomy" id="27404"/>
    <lineage>
        <taxon>Eukaryota</taxon>
        <taxon>Metazoa</taxon>
        <taxon>Ecdysozoa</taxon>
        <taxon>Arthropoda</taxon>
        <taxon>Crustacea</taxon>
        <taxon>Branchiopoda</taxon>
        <taxon>Diplostraca</taxon>
        <taxon>Cladocera</taxon>
        <taxon>Anomopoda</taxon>
        <taxon>Daphniidae</taxon>
        <taxon>Daphnia</taxon>
    </lineage>
</organism>
<dbReference type="AlphaFoldDB" id="A0A8J2RFE6"/>
<sequence length="322" mass="35974">MESRNEVLLGFAQDARRRPQQLGRDPLKASLVVDLSFAPFASQFFLTLPCLFLYYMSQTCSMGYIDCASSREVAPVSLPRPYSDARPMATVWHRRHHRCCPVFHLSWLILLIARACCAAMSVQTTSSVLEEVLEHGPLFDEIEDEAWWSGVDVVDTALRSWPEPAPISDPSGLLAVSTSALLMKEEEDFCRFWQSHGRVESSGSSSPLLPADACSLMNRALTVDLSGGYSSMLLLPRLPPPPPVPPTLTDLVKQLNQLSQLQQEQQQQPPNIGNNDSECLLCQWATLNGTIDLLPNSEKRKMFDSFGVYMLTSPGKFERKRL</sequence>
<proteinExistence type="predicted"/>
<keyword evidence="2" id="KW-1185">Reference proteome</keyword>
<reference evidence="1" key="1">
    <citation type="submission" date="2021-11" db="EMBL/GenBank/DDBJ databases">
        <authorList>
            <person name="Schell T."/>
        </authorList>
    </citation>
    <scope>NUCLEOTIDE SEQUENCE</scope>
    <source>
        <strain evidence="1">M5</strain>
    </source>
</reference>
<name>A0A8J2RFE6_9CRUS</name>